<feature type="coiled-coil region" evidence="4">
    <location>
        <begin position="140"/>
        <end position="174"/>
    </location>
</feature>
<dbReference type="AlphaFoldDB" id="A0A251XAZ3"/>
<evidence type="ECO:0000256" key="4">
    <source>
        <dbReference type="SAM" id="Coils"/>
    </source>
</evidence>
<keyword evidence="1" id="KW-0677">Repeat</keyword>
<feature type="repeat" description="TPR" evidence="3">
    <location>
        <begin position="537"/>
        <end position="570"/>
    </location>
</feature>
<proteinExistence type="predicted"/>
<sequence>MKNRFIYHLILVILTNFITGCAGLTNPQGHAHAITDNEEATEPMLIAKANNYFISSEQEYFYKILVAEIAAHREQYELSATHFLEVAEKTNHAELAERAARIALYAKLPVLALSAAHLWVKLVPDNPEARQVLGSLLLQENRTEEALVHLEAMLENLTEDNQQQLDLISLLSAQQGNEEIALKLMKQLVDKRGDDIDILLAYSRLLYRAEQFAEAKLVLNRLLALDPMNESAVFLYANLLNQQENSKVALGFLEEKMRNHADPSDNWRFLYGRLLTGEGEFEAAFEQFSIVLENNPDTPDIIYASALIAIELERFDVAREYLMDLLENTQQQELAYYYLGQIAEKENKPELAIDWYKKVSDKSFFLSAQIQIVQLLIEQNQFEAALNHLQQIQTEDREEMRSLLQFEANLLIERDLKEAALAVFERGLLQYPDDLDLYYARAMTAESIDRLDILEQDLRHILSIDPDHVEAINALGYTLADRTDRYREAYELIEKALSMRPDSHYIIDSMGWVLYRLGQNDQAIDYLRRALAIEYDAEIAAHLGEVLWATGAEQEAREILEKALEQFPNDKKLLRVMERFLTP</sequence>
<evidence type="ECO:0000256" key="3">
    <source>
        <dbReference type="PROSITE-ProRule" id="PRU00339"/>
    </source>
</evidence>
<accession>A0A251XAZ3</accession>
<keyword evidence="4" id="KW-0175">Coiled coil</keyword>
<dbReference type="Pfam" id="PF13181">
    <property type="entry name" value="TPR_8"/>
    <property type="match status" value="1"/>
</dbReference>
<dbReference type="SUPFAM" id="SSF48452">
    <property type="entry name" value="TPR-like"/>
    <property type="match status" value="2"/>
</dbReference>
<dbReference type="Pfam" id="PF13432">
    <property type="entry name" value="TPR_16"/>
    <property type="match status" value="2"/>
</dbReference>
<dbReference type="PANTHER" id="PTHR45586:SF1">
    <property type="entry name" value="LIPOPOLYSACCHARIDE ASSEMBLY PROTEIN B"/>
    <property type="match status" value="1"/>
</dbReference>
<dbReference type="PANTHER" id="PTHR45586">
    <property type="entry name" value="TPR REPEAT-CONTAINING PROTEIN PA4667"/>
    <property type="match status" value="1"/>
</dbReference>
<evidence type="ECO:0000256" key="5">
    <source>
        <dbReference type="SAM" id="SignalP"/>
    </source>
</evidence>
<evidence type="ECO:0000256" key="1">
    <source>
        <dbReference type="ARBA" id="ARBA00022737"/>
    </source>
</evidence>
<dbReference type="InterPro" id="IPR051012">
    <property type="entry name" value="CellSynth/LPSAsmb/PSIAsmb"/>
</dbReference>
<dbReference type="Proteomes" id="UP000194798">
    <property type="component" value="Unassembled WGS sequence"/>
</dbReference>
<dbReference type="RefSeq" id="WP_086487064.1">
    <property type="nucleotide sequence ID" value="NZ_MSLT01000006.1"/>
</dbReference>
<keyword evidence="2 3" id="KW-0802">TPR repeat</keyword>
<evidence type="ECO:0000313" key="6">
    <source>
        <dbReference type="EMBL" id="OUD15468.1"/>
    </source>
</evidence>
<comment type="caution">
    <text evidence="6">The sequence shown here is derived from an EMBL/GenBank/DDBJ whole genome shotgun (WGS) entry which is preliminary data.</text>
</comment>
<dbReference type="InterPro" id="IPR011990">
    <property type="entry name" value="TPR-like_helical_dom_sf"/>
</dbReference>
<gene>
    <name evidence="6" type="ORF">TPSD3_02780</name>
</gene>
<keyword evidence="5" id="KW-0732">Signal</keyword>
<evidence type="ECO:0000256" key="2">
    <source>
        <dbReference type="ARBA" id="ARBA00022803"/>
    </source>
</evidence>
<organism evidence="6 7">
    <name type="scientific">Thioflexithrix psekupsensis</name>
    <dbReference type="NCBI Taxonomy" id="1570016"/>
    <lineage>
        <taxon>Bacteria</taxon>
        <taxon>Pseudomonadati</taxon>
        <taxon>Pseudomonadota</taxon>
        <taxon>Gammaproteobacteria</taxon>
        <taxon>Thiotrichales</taxon>
        <taxon>Thioflexithrix</taxon>
    </lineage>
</organism>
<dbReference type="EMBL" id="MSLT01000006">
    <property type="protein sequence ID" value="OUD15468.1"/>
    <property type="molecule type" value="Genomic_DNA"/>
</dbReference>
<name>A0A251XAZ3_9GAMM</name>
<dbReference type="PROSITE" id="PS50005">
    <property type="entry name" value="TPR"/>
    <property type="match status" value="1"/>
</dbReference>
<dbReference type="SMART" id="SM00028">
    <property type="entry name" value="TPR"/>
    <property type="match status" value="8"/>
</dbReference>
<dbReference type="PROSITE" id="PS51257">
    <property type="entry name" value="PROKAR_LIPOPROTEIN"/>
    <property type="match status" value="1"/>
</dbReference>
<dbReference type="Pfam" id="PF14559">
    <property type="entry name" value="TPR_19"/>
    <property type="match status" value="1"/>
</dbReference>
<dbReference type="Gene3D" id="1.25.40.10">
    <property type="entry name" value="Tetratricopeptide repeat domain"/>
    <property type="match status" value="2"/>
</dbReference>
<dbReference type="InterPro" id="IPR019734">
    <property type="entry name" value="TPR_rpt"/>
</dbReference>
<feature type="signal peptide" evidence="5">
    <location>
        <begin position="1"/>
        <end position="22"/>
    </location>
</feature>
<evidence type="ECO:0000313" key="7">
    <source>
        <dbReference type="Proteomes" id="UP000194798"/>
    </source>
</evidence>
<feature type="chain" id="PRO_5012128902" evidence="5">
    <location>
        <begin position="23"/>
        <end position="583"/>
    </location>
</feature>
<protein>
    <submittedName>
        <fullName evidence="6">Uncharacterized protein</fullName>
    </submittedName>
</protein>
<dbReference type="OrthoDB" id="7637125at2"/>
<keyword evidence="7" id="KW-1185">Reference proteome</keyword>
<reference evidence="6 7" key="1">
    <citation type="submission" date="2016-12" db="EMBL/GenBank/DDBJ databases">
        <title>Thioflexothrix psekupsii D3 genome sequencing and assembly.</title>
        <authorList>
            <person name="Fomenkov A."/>
            <person name="Vincze T."/>
            <person name="Grabovich M."/>
            <person name="Anton B.P."/>
            <person name="Dubinina G."/>
            <person name="Orlova M."/>
            <person name="Belousova E."/>
            <person name="Roberts R.J."/>
        </authorList>
    </citation>
    <scope>NUCLEOTIDE SEQUENCE [LARGE SCALE GENOMIC DNA]</scope>
    <source>
        <strain evidence="6">D3</strain>
    </source>
</reference>